<sequence>LWGYEGPIKKRTHSCGACLFSQGLCLVRVHEISLGICFPKVTHFRTVSGLNPAYSGNTMPNILAC</sequence>
<evidence type="ECO:0000313" key="2">
    <source>
        <dbReference type="Proteomes" id="UP000694393"/>
    </source>
</evidence>
<reference evidence="1" key="2">
    <citation type="submission" date="2025-09" db="UniProtKB">
        <authorList>
            <consortium name="Ensembl"/>
        </authorList>
    </citation>
    <scope>IDENTIFICATION</scope>
</reference>
<name>A0A8C8RMV7_9SAUR</name>
<proteinExistence type="predicted"/>
<protein>
    <submittedName>
        <fullName evidence="1">Uncharacterized protein</fullName>
    </submittedName>
</protein>
<dbReference type="AlphaFoldDB" id="A0A8C8RMV7"/>
<dbReference type="Ensembl" id="ENSPCET00000007824.1">
    <property type="protein sequence ID" value="ENSPCEP00000007556.1"/>
    <property type="gene ID" value="ENSPCEG00000006058.1"/>
</dbReference>
<organism evidence="1 2">
    <name type="scientific">Pelusios castaneus</name>
    <name type="common">West African mud turtle</name>
    <dbReference type="NCBI Taxonomy" id="367368"/>
    <lineage>
        <taxon>Eukaryota</taxon>
        <taxon>Metazoa</taxon>
        <taxon>Chordata</taxon>
        <taxon>Craniata</taxon>
        <taxon>Vertebrata</taxon>
        <taxon>Euteleostomi</taxon>
        <taxon>Archelosauria</taxon>
        <taxon>Testudinata</taxon>
        <taxon>Testudines</taxon>
        <taxon>Pleurodira</taxon>
        <taxon>Pelomedusidae</taxon>
        <taxon>Pelusios</taxon>
    </lineage>
</organism>
<dbReference type="Proteomes" id="UP000694393">
    <property type="component" value="Unplaced"/>
</dbReference>
<accession>A0A8C8RMV7</accession>
<evidence type="ECO:0000313" key="1">
    <source>
        <dbReference type="Ensembl" id="ENSPCEP00000007556.1"/>
    </source>
</evidence>
<reference evidence="1" key="1">
    <citation type="submission" date="2025-08" db="UniProtKB">
        <authorList>
            <consortium name="Ensembl"/>
        </authorList>
    </citation>
    <scope>IDENTIFICATION</scope>
</reference>
<keyword evidence="2" id="KW-1185">Reference proteome</keyword>